<dbReference type="SUPFAM" id="SSF51735">
    <property type="entry name" value="NAD(P)-binding Rossmann-fold domains"/>
    <property type="match status" value="1"/>
</dbReference>
<dbReference type="AlphaFoldDB" id="A0A6J4RMJ6"/>
<evidence type="ECO:0000313" key="3">
    <source>
        <dbReference type="EMBL" id="CAA9470271.1"/>
    </source>
</evidence>
<dbReference type="PANTHER" id="PTHR43000">
    <property type="entry name" value="DTDP-D-GLUCOSE 4,6-DEHYDRATASE-RELATED"/>
    <property type="match status" value="1"/>
</dbReference>
<organism evidence="3">
    <name type="scientific">uncultured Solirubrobacteraceae bacterium</name>
    <dbReference type="NCBI Taxonomy" id="1162706"/>
    <lineage>
        <taxon>Bacteria</taxon>
        <taxon>Bacillati</taxon>
        <taxon>Actinomycetota</taxon>
        <taxon>Thermoleophilia</taxon>
        <taxon>Solirubrobacterales</taxon>
        <taxon>Solirubrobacteraceae</taxon>
        <taxon>environmental samples</taxon>
    </lineage>
</organism>
<dbReference type="GO" id="GO:0003978">
    <property type="term" value="F:UDP-glucose 4-epimerase activity"/>
    <property type="evidence" value="ECO:0007669"/>
    <property type="project" value="UniProtKB-EC"/>
</dbReference>
<dbReference type="InterPro" id="IPR036291">
    <property type="entry name" value="NAD(P)-bd_dom_sf"/>
</dbReference>
<sequence>MRRAFVTGAHGVIGRWLVEALLDRGVEVALLRRAPAKPSVLATEGLEARCTVVEGDVADVGRLGRALTEQGSDTVFHLAAQSIVGEANRSPLPTFETNVRGTWNLLEACRLQAVERVVVAASDKVYGPKARLPYREDSEFEAHFPYDVSKACADLISRSYFRTFGLPVAVARVANVYGPGDLNASRLVPELVASVIAGRAPVIRSDGSPERDYLFAADAAAAYLAIAGAISGGAAGEAFNVGGDEPHAVREVVDLLLEVAGSDVKADFRGTGVLPGEIDRQYVDSGKLRALTGWAPRVGLREGLRRTVDWYRAHPGALG</sequence>
<reference evidence="3" key="1">
    <citation type="submission" date="2020-02" db="EMBL/GenBank/DDBJ databases">
        <authorList>
            <person name="Meier V. D."/>
        </authorList>
    </citation>
    <scope>NUCLEOTIDE SEQUENCE</scope>
    <source>
        <strain evidence="3">AVDCRST_MAG53</strain>
    </source>
</reference>
<keyword evidence="3" id="KW-0413">Isomerase</keyword>
<dbReference type="InterPro" id="IPR001509">
    <property type="entry name" value="Epimerase_deHydtase"/>
</dbReference>
<feature type="domain" description="NAD-dependent epimerase/dehydratase" evidence="2">
    <location>
        <begin position="5"/>
        <end position="242"/>
    </location>
</feature>
<dbReference type="EC" id="5.1.3.2" evidence="3"/>
<dbReference type="EMBL" id="CADCVR010000001">
    <property type="protein sequence ID" value="CAA9470271.1"/>
    <property type="molecule type" value="Genomic_DNA"/>
</dbReference>
<name>A0A6J4RMJ6_9ACTN</name>
<comment type="similarity">
    <text evidence="1">Belongs to the NAD(P)-dependent epimerase/dehydratase family.</text>
</comment>
<evidence type="ECO:0000256" key="1">
    <source>
        <dbReference type="ARBA" id="ARBA00007637"/>
    </source>
</evidence>
<protein>
    <submittedName>
        <fullName evidence="3">UDP-glucose 4-epimerase</fullName>
        <ecNumber evidence="3">5.1.3.2</ecNumber>
    </submittedName>
</protein>
<dbReference type="Gene3D" id="3.40.50.720">
    <property type="entry name" value="NAD(P)-binding Rossmann-like Domain"/>
    <property type="match status" value="1"/>
</dbReference>
<proteinExistence type="inferred from homology"/>
<dbReference type="Pfam" id="PF01370">
    <property type="entry name" value="Epimerase"/>
    <property type="match status" value="1"/>
</dbReference>
<accession>A0A6J4RMJ6</accession>
<gene>
    <name evidence="3" type="ORF">AVDCRST_MAG53-1226</name>
</gene>
<evidence type="ECO:0000259" key="2">
    <source>
        <dbReference type="Pfam" id="PF01370"/>
    </source>
</evidence>